<name>A0A4R3M7B8_9BURK</name>
<reference evidence="1 2" key="1">
    <citation type="submission" date="2019-03" db="EMBL/GenBank/DDBJ databases">
        <title>Genomic Encyclopedia of Type Strains, Phase IV (KMG-IV): sequencing the most valuable type-strain genomes for metagenomic binning, comparative biology and taxonomic classification.</title>
        <authorList>
            <person name="Goeker M."/>
        </authorList>
    </citation>
    <scope>NUCLEOTIDE SEQUENCE [LARGE SCALE GENOMIC DNA]</scope>
    <source>
        <strain evidence="1 2">DSM 24591</strain>
    </source>
</reference>
<sequence length="96" mass="10825">MPSITYYQYTRLSDSLERNLMRDALSCGEPFSIVDMAKSVFATSKSVFSKIKAGVISYMDFCSEVSMLMAEVRARNGYYTSPQWENRDVRPGTGLA</sequence>
<gene>
    <name evidence="1" type="ORF">EDC26_10485</name>
</gene>
<proteinExistence type="predicted"/>
<dbReference type="OrthoDB" id="8637455at2"/>
<dbReference type="AlphaFoldDB" id="A0A4R3M7B8"/>
<keyword evidence="2" id="KW-1185">Reference proteome</keyword>
<evidence type="ECO:0000313" key="1">
    <source>
        <dbReference type="EMBL" id="TCT08926.1"/>
    </source>
</evidence>
<protein>
    <submittedName>
        <fullName evidence="1">Uncharacterized protein</fullName>
    </submittedName>
</protein>
<comment type="caution">
    <text evidence="1">The sequence shown here is derived from an EMBL/GenBank/DDBJ whole genome shotgun (WGS) entry which is preliminary data.</text>
</comment>
<dbReference type="EMBL" id="SMAJ01000004">
    <property type="protein sequence ID" value="TCT08926.1"/>
    <property type="molecule type" value="Genomic_DNA"/>
</dbReference>
<organism evidence="1 2">
    <name type="scientific">Paralcaligenes ureilyticus</name>
    <dbReference type="NCBI Taxonomy" id="627131"/>
    <lineage>
        <taxon>Bacteria</taxon>
        <taxon>Pseudomonadati</taxon>
        <taxon>Pseudomonadota</taxon>
        <taxon>Betaproteobacteria</taxon>
        <taxon>Burkholderiales</taxon>
        <taxon>Alcaligenaceae</taxon>
        <taxon>Paralcaligenes</taxon>
    </lineage>
</organism>
<dbReference type="RefSeq" id="WP_132580984.1">
    <property type="nucleotide sequence ID" value="NZ_SMAJ01000004.1"/>
</dbReference>
<dbReference type="Proteomes" id="UP000295525">
    <property type="component" value="Unassembled WGS sequence"/>
</dbReference>
<accession>A0A4R3M7B8</accession>
<evidence type="ECO:0000313" key="2">
    <source>
        <dbReference type="Proteomes" id="UP000295525"/>
    </source>
</evidence>